<dbReference type="InterPro" id="IPR052894">
    <property type="entry name" value="AsmA-related"/>
</dbReference>
<gene>
    <name evidence="3" type="ORF">Ljor_0593</name>
</gene>
<keyword evidence="4" id="KW-1185">Reference proteome</keyword>
<dbReference type="GO" id="GO:0090313">
    <property type="term" value="P:regulation of protein targeting to membrane"/>
    <property type="evidence" value="ECO:0007669"/>
    <property type="project" value="TreeGrafter"/>
</dbReference>
<reference evidence="3 4" key="1">
    <citation type="submission" date="2015-11" db="EMBL/GenBank/DDBJ databases">
        <title>Genomic analysis of 38 Legionella species identifies large and diverse effector repertoires.</title>
        <authorList>
            <person name="Burstein D."/>
            <person name="Amaro F."/>
            <person name="Zusman T."/>
            <person name="Lifshitz Z."/>
            <person name="Cohen O."/>
            <person name="Gilbert J.A."/>
            <person name="Pupko T."/>
            <person name="Shuman H.A."/>
            <person name="Segal G."/>
        </authorList>
    </citation>
    <scope>NUCLEOTIDE SEQUENCE [LARGE SCALE GENOMIC DNA]</scope>
    <source>
        <strain evidence="3 4">BL-540</strain>
    </source>
</reference>
<organism evidence="3 4">
    <name type="scientific">Legionella jordanis</name>
    <dbReference type="NCBI Taxonomy" id="456"/>
    <lineage>
        <taxon>Bacteria</taxon>
        <taxon>Pseudomonadati</taxon>
        <taxon>Pseudomonadota</taxon>
        <taxon>Gammaproteobacteria</taxon>
        <taxon>Legionellales</taxon>
        <taxon>Legionellaceae</taxon>
        <taxon>Legionella</taxon>
    </lineage>
</organism>
<feature type="region of interest" description="Disordered" evidence="1">
    <location>
        <begin position="119"/>
        <end position="138"/>
    </location>
</feature>
<name>A0A0W0V879_9GAMM</name>
<dbReference type="OrthoDB" id="9766390at2"/>
<dbReference type="Proteomes" id="UP000055035">
    <property type="component" value="Unassembled WGS sequence"/>
</dbReference>
<evidence type="ECO:0000256" key="1">
    <source>
        <dbReference type="SAM" id="MobiDB-lite"/>
    </source>
</evidence>
<sequence length="518" mass="57632">MNFIKKSVIGLSLFLVTITFILWALAKSIKPEIIKDYVSSQLSALTHQQSTIQGDISWQIFPRPAVKITGVQIGQLQGETPYSIMLDNLLFNLKITPLLRGKLVFSELNVNGFEVDINPEAQRPSESNKQPAASKQTSDNNIAEKFAIARVLLSHGQIRWKSQQKTLSLTNLQIGAEQFNLNKLSFPLQFKTLLTLNIGENAVARAQINFKGNTSLSSTLFSKPLLTIENSPLYGQLTIQDVKVQQLKINKIGAHVKTKNGVLQLNPLTLSLYNGESVGDLAYEYASKKLTINQMATNLNGNRLSFDLLQKKLLKGSLDFSLHTQANLQNPHWLETAMGNGNLSIKDGEMESINLNKVIDETSRKINQLINGKKDEVKDVLQLSQFDDPAFFRGNTNFKLLTIQYSLENAVLASNSLVLQTDRLQLKGDGALNLKDNSLNSHLLATVSLNDPEVDKIQQILGGNFPLMVKGSLTEPLVLPDLSIINPILTRYWLKEALVKPVKEIHKQIKTLLSNEDS</sequence>
<evidence type="ECO:0000259" key="2">
    <source>
        <dbReference type="Pfam" id="PF05170"/>
    </source>
</evidence>
<dbReference type="AlphaFoldDB" id="A0A0W0V879"/>
<dbReference type="PANTHER" id="PTHR30441">
    <property type="entry name" value="DUF748 DOMAIN-CONTAINING PROTEIN"/>
    <property type="match status" value="1"/>
</dbReference>
<proteinExistence type="predicted"/>
<dbReference type="PATRIC" id="fig|456.5.peg.626"/>
<dbReference type="EMBL" id="LNYJ01000011">
    <property type="protein sequence ID" value="KTD16287.1"/>
    <property type="molecule type" value="Genomic_DNA"/>
</dbReference>
<feature type="domain" description="AsmA" evidence="2">
    <location>
        <begin position="237"/>
        <end position="375"/>
    </location>
</feature>
<dbReference type="RefSeq" id="WP_058470152.1">
    <property type="nucleotide sequence ID" value="NZ_CAAAIC010000004.1"/>
</dbReference>
<accession>A0A0W0V879</accession>
<dbReference type="InterPro" id="IPR007844">
    <property type="entry name" value="AsmA"/>
</dbReference>
<dbReference type="STRING" id="456.Ljor_0593"/>
<comment type="caution">
    <text evidence="3">The sequence shown here is derived from an EMBL/GenBank/DDBJ whole genome shotgun (WGS) entry which is preliminary data.</text>
</comment>
<dbReference type="PANTHER" id="PTHR30441:SF8">
    <property type="entry name" value="DUF748 DOMAIN-CONTAINING PROTEIN"/>
    <property type="match status" value="1"/>
</dbReference>
<feature type="compositionally biased region" description="Polar residues" evidence="1">
    <location>
        <begin position="124"/>
        <end position="138"/>
    </location>
</feature>
<evidence type="ECO:0000313" key="4">
    <source>
        <dbReference type="Proteomes" id="UP000055035"/>
    </source>
</evidence>
<feature type="domain" description="AsmA" evidence="2">
    <location>
        <begin position="4"/>
        <end position="215"/>
    </location>
</feature>
<dbReference type="GO" id="GO:0005886">
    <property type="term" value="C:plasma membrane"/>
    <property type="evidence" value="ECO:0007669"/>
    <property type="project" value="TreeGrafter"/>
</dbReference>
<evidence type="ECO:0000313" key="3">
    <source>
        <dbReference type="EMBL" id="KTD16287.1"/>
    </source>
</evidence>
<protein>
    <submittedName>
        <fullName evidence="3">Putative asmA protein</fullName>
    </submittedName>
</protein>
<dbReference type="Pfam" id="PF05170">
    <property type="entry name" value="AsmA"/>
    <property type="match status" value="2"/>
</dbReference>